<dbReference type="OrthoDB" id="196858at2759"/>
<feature type="compositionally biased region" description="Gly residues" evidence="1">
    <location>
        <begin position="1"/>
        <end position="10"/>
    </location>
</feature>
<name>A0A4Z0A2D2_9AGAM</name>
<feature type="compositionally biased region" description="Polar residues" evidence="1">
    <location>
        <begin position="401"/>
        <end position="415"/>
    </location>
</feature>
<dbReference type="STRING" id="135208.A0A4Z0A2D2"/>
<evidence type="ECO:0000313" key="2">
    <source>
        <dbReference type="EMBL" id="TFY80610.1"/>
    </source>
</evidence>
<feature type="region of interest" description="Disordered" evidence="1">
    <location>
        <begin position="657"/>
        <end position="705"/>
    </location>
</feature>
<dbReference type="EMBL" id="SFCI01000314">
    <property type="protein sequence ID" value="TFY80610.1"/>
    <property type="molecule type" value="Genomic_DNA"/>
</dbReference>
<dbReference type="Gene3D" id="3.30.530.20">
    <property type="match status" value="1"/>
</dbReference>
<dbReference type="InterPro" id="IPR023393">
    <property type="entry name" value="START-like_dom_sf"/>
</dbReference>
<evidence type="ECO:0000256" key="1">
    <source>
        <dbReference type="SAM" id="MobiDB-lite"/>
    </source>
</evidence>
<evidence type="ECO:0008006" key="4">
    <source>
        <dbReference type="Google" id="ProtNLM"/>
    </source>
</evidence>
<evidence type="ECO:0000313" key="3">
    <source>
        <dbReference type="Proteomes" id="UP000298061"/>
    </source>
</evidence>
<dbReference type="SUPFAM" id="SSF55961">
    <property type="entry name" value="Bet v1-like"/>
    <property type="match status" value="1"/>
</dbReference>
<protein>
    <recommendedName>
        <fullName evidence="4">START domain-containing protein</fullName>
    </recommendedName>
</protein>
<feature type="compositionally biased region" description="Low complexity" evidence="1">
    <location>
        <begin position="673"/>
        <end position="684"/>
    </location>
</feature>
<feature type="compositionally biased region" description="Polar residues" evidence="1">
    <location>
        <begin position="366"/>
        <end position="381"/>
    </location>
</feature>
<feature type="region of interest" description="Disordered" evidence="1">
    <location>
        <begin position="366"/>
        <end position="429"/>
    </location>
</feature>
<dbReference type="Proteomes" id="UP000298061">
    <property type="component" value="Unassembled WGS sequence"/>
</dbReference>
<accession>A0A4Z0A2D2</accession>
<gene>
    <name evidence="2" type="ORF">EWM64_g3402</name>
</gene>
<organism evidence="2 3">
    <name type="scientific">Hericium alpestre</name>
    <dbReference type="NCBI Taxonomy" id="135208"/>
    <lineage>
        <taxon>Eukaryota</taxon>
        <taxon>Fungi</taxon>
        <taxon>Dikarya</taxon>
        <taxon>Basidiomycota</taxon>
        <taxon>Agaricomycotina</taxon>
        <taxon>Agaricomycetes</taxon>
        <taxon>Russulales</taxon>
        <taxon>Hericiaceae</taxon>
        <taxon>Hericium</taxon>
    </lineage>
</organism>
<feature type="region of interest" description="Disordered" evidence="1">
    <location>
        <begin position="1"/>
        <end position="29"/>
    </location>
</feature>
<dbReference type="AlphaFoldDB" id="A0A4Z0A2D2"/>
<keyword evidence="3" id="KW-1185">Reference proteome</keyword>
<reference evidence="2 3" key="1">
    <citation type="submission" date="2019-02" db="EMBL/GenBank/DDBJ databases">
        <title>Genome sequencing of the rare red list fungi Hericium alpestre (H. flagellum).</title>
        <authorList>
            <person name="Buettner E."/>
            <person name="Kellner H."/>
        </authorList>
    </citation>
    <scope>NUCLEOTIDE SEQUENCE [LARGE SCALE GENOMIC DNA]</scope>
    <source>
        <strain evidence="2 3">DSM 108284</strain>
    </source>
</reference>
<proteinExistence type="predicted"/>
<sequence length="783" mass="84925">MGVIAGGGQNGAAKGTRSEPRETSSSIWGGFAPKFSSPLSKYFTFAVEQATATSEQAAAALGPAVGDAVPALSKPPMQHALEALCYVQSLYSRPTTEGWTLVNAKGFPIYRKLEPQVSSSTPVHRAEKVIEGISAEEIASVITSYDCRKKWDTSHESAHILQTFGGECHTAFAVTKGGFPFRDRGFYLATVIARGQRRSDADSATPSDGPCPLFVVSASFNPESVTDFDQAKYNPYTLPIGRMFVDAWVLETLDPYTPENYAIPSTRCMRVVAADYAGSVPVAVNSLNNTALAKTILAVEAYVKGMSPLPFTRLPTAGVLLLDKRTDDREVSDSWTLKRKDATRMLVQTRYIPEDQVYRSTMLLTPASPLSTPMPEQTTPKASLPDSSSSDSVNVECSRAPSLSVSASTGSTLSTPRHRRVSSGTVRARSPSNEVALRASSSAFTLKGEVRPRTDLLVAEIVVDSNVYTDGYDVKLRSRIHDSATPVPLFATQDGPLPEDSVLPLTYTVHTLPSSPLHSSSLTSDGPSRHLLRLMLPTGQQQISTLQDPLTGETRGPPPKPEWLLELQEKGAVLDVEVRPSKNVARKGKAAVTVDGHAVKVESEKEALTSLGRDELLDDRVSWMATLTRYASELEELPEELQTPIAVAEHLLDPAATSATTAASQGSKEAEEGSVSSESSQEPTSPRRGPAEHGSLAEDAPPPPSAYTRNFVELAAWADAFLDEHLRLPAPFAELWFLDARAVGFRQLVVPDEEEGQEGRMRFMAQLAAREGLWWWEDWAREV</sequence>
<comment type="caution">
    <text evidence="2">The sequence shown here is derived from an EMBL/GenBank/DDBJ whole genome shotgun (WGS) entry which is preliminary data.</text>
</comment>